<proteinExistence type="predicted"/>
<dbReference type="AlphaFoldDB" id="A0A5C6BPG1"/>
<evidence type="ECO:0000313" key="1">
    <source>
        <dbReference type="EMBL" id="TWU12474.1"/>
    </source>
</evidence>
<gene>
    <name evidence="1" type="ORF">CA54_12980</name>
</gene>
<protein>
    <submittedName>
        <fullName evidence="1">Uncharacterized protein</fullName>
    </submittedName>
</protein>
<organism evidence="1 2">
    <name type="scientific">Symmachiella macrocystis</name>
    <dbReference type="NCBI Taxonomy" id="2527985"/>
    <lineage>
        <taxon>Bacteria</taxon>
        <taxon>Pseudomonadati</taxon>
        <taxon>Planctomycetota</taxon>
        <taxon>Planctomycetia</taxon>
        <taxon>Planctomycetales</taxon>
        <taxon>Planctomycetaceae</taxon>
        <taxon>Symmachiella</taxon>
    </lineage>
</organism>
<evidence type="ECO:0000313" key="2">
    <source>
        <dbReference type="Proteomes" id="UP000320735"/>
    </source>
</evidence>
<name>A0A5C6BPG1_9PLAN</name>
<dbReference type="EMBL" id="SJPP01000001">
    <property type="protein sequence ID" value="TWU12474.1"/>
    <property type="molecule type" value="Genomic_DNA"/>
</dbReference>
<dbReference type="OrthoDB" id="213908at2"/>
<sequence length="102" mass="12024">MLRFEETAFWVLHRGKEYGPFDYQWSKDLHGIELMFEGDKFGEFIGQHQLHADLSYYQLPRKVATVASIVLGSVVYGIRQGWNHERRIQFAHENLRNKPSSL</sequence>
<keyword evidence="2" id="KW-1185">Reference proteome</keyword>
<dbReference type="Proteomes" id="UP000320735">
    <property type="component" value="Unassembled WGS sequence"/>
</dbReference>
<comment type="caution">
    <text evidence="1">The sequence shown here is derived from an EMBL/GenBank/DDBJ whole genome shotgun (WGS) entry which is preliminary data.</text>
</comment>
<dbReference type="RefSeq" id="WP_146369941.1">
    <property type="nucleotide sequence ID" value="NZ_SJPP01000001.1"/>
</dbReference>
<reference evidence="1 2" key="1">
    <citation type="submission" date="2019-02" db="EMBL/GenBank/DDBJ databases">
        <title>Deep-cultivation of Planctomycetes and their phenomic and genomic characterization uncovers novel biology.</title>
        <authorList>
            <person name="Wiegand S."/>
            <person name="Jogler M."/>
            <person name="Boedeker C."/>
            <person name="Pinto D."/>
            <person name="Vollmers J."/>
            <person name="Rivas-Marin E."/>
            <person name="Kohn T."/>
            <person name="Peeters S.H."/>
            <person name="Heuer A."/>
            <person name="Rast P."/>
            <person name="Oberbeckmann S."/>
            <person name="Bunk B."/>
            <person name="Jeske O."/>
            <person name="Meyerdierks A."/>
            <person name="Storesund J.E."/>
            <person name="Kallscheuer N."/>
            <person name="Luecker S."/>
            <person name="Lage O.M."/>
            <person name="Pohl T."/>
            <person name="Merkel B.J."/>
            <person name="Hornburger P."/>
            <person name="Mueller R.-W."/>
            <person name="Bruemmer F."/>
            <person name="Labrenz M."/>
            <person name="Spormann A.M."/>
            <person name="Op Den Camp H."/>
            <person name="Overmann J."/>
            <person name="Amann R."/>
            <person name="Jetten M.S.M."/>
            <person name="Mascher T."/>
            <person name="Medema M.H."/>
            <person name="Devos D.P."/>
            <person name="Kaster A.-K."/>
            <person name="Ovreas L."/>
            <person name="Rohde M."/>
            <person name="Galperin M.Y."/>
            <person name="Jogler C."/>
        </authorList>
    </citation>
    <scope>NUCLEOTIDE SEQUENCE [LARGE SCALE GENOMIC DNA]</scope>
    <source>
        <strain evidence="1 2">CA54</strain>
    </source>
</reference>
<accession>A0A5C6BPG1</accession>